<feature type="DNA-binding region" description="H-T-H motif" evidence="4">
    <location>
        <begin position="75"/>
        <end position="94"/>
    </location>
</feature>
<keyword evidence="7" id="KW-1185">Reference proteome</keyword>
<dbReference type="SUPFAM" id="SSF46689">
    <property type="entry name" value="Homeodomain-like"/>
    <property type="match status" value="1"/>
</dbReference>
<evidence type="ECO:0000259" key="5">
    <source>
        <dbReference type="PROSITE" id="PS50977"/>
    </source>
</evidence>
<dbReference type="InterPro" id="IPR050109">
    <property type="entry name" value="HTH-type_TetR-like_transc_reg"/>
</dbReference>
<dbReference type="PANTHER" id="PTHR30055:SF238">
    <property type="entry name" value="MYCOFACTOCIN BIOSYNTHESIS TRANSCRIPTIONAL REGULATOR MFTR-RELATED"/>
    <property type="match status" value="1"/>
</dbReference>
<keyword evidence="1" id="KW-0805">Transcription regulation</keyword>
<evidence type="ECO:0000313" key="6">
    <source>
        <dbReference type="EMBL" id="GAA4989466.1"/>
    </source>
</evidence>
<dbReference type="PANTHER" id="PTHR30055">
    <property type="entry name" value="HTH-TYPE TRANSCRIPTIONAL REGULATOR RUTR"/>
    <property type="match status" value="1"/>
</dbReference>
<accession>A0ABP9I6M3</accession>
<evidence type="ECO:0000256" key="2">
    <source>
        <dbReference type="ARBA" id="ARBA00023125"/>
    </source>
</evidence>
<comment type="caution">
    <text evidence="6">The sequence shown here is derived from an EMBL/GenBank/DDBJ whole genome shotgun (WGS) entry which is preliminary data.</text>
</comment>
<dbReference type="InterPro" id="IPR001647">
    <property type="entry name" value="HTH_TetR"/>
</dbReference>
<dbReference type="Pfam" id="PF00440">
    <property type="entry name" value="TetR_N"/>
    <property type="match status" value="1"/>
</dbReference>
<proteinExistence type="predicted"/>
<organism evidence="6 7">
    <name type="scientific">Yinghuangia aomiensis</name>
    <dbReference type="NCBI Taxonomy" id="676205"/>
    <lineage>
        <taxon>Bacteria</taxon>
        <taxon>Bacillati</taxon>
        <taxon>Actinomycetota</taxon>
        <taxon>Actinomycetes</taxon>
        <taxon>Kitasatosporales</taxon>
        <taxon>Streptomycetaceae</taxon>
        <taxon>Yinghuangia</taxon>
    </lineage>
</organism>
<dbReference type="PROSITE" id="PS50977">
    <property type="entry name" value="HTH_TETR_2"/>
    <property type="match status" value="1"/>
</dbReference>
<feature type="domain" description="HTH tetR-type" evidence="5">
    <location>
        <begin position="52"/>
        <end position="112"/>
    </location>
</feature>
<evidence type="ECO:0000256" key="1">
    <source>
        <dbReference type="ARBA" id="ARBA00023015"/>
    </source>
</evidence>
<evidence type="ECO:0000313" key="7">
    <source>
        <dbReference type="Proteomes" id="UP001500466"/>
    </source>
</evidence>
<dbReference type="Gene3D" id="1.10.357.10">
    <property type="entry name" value="Tetracycline Repressor, domain 2"/>
    <property type="match status" value="1"/>
</dbReference>
<keyword evidence="2 4" id="KW-0238">DNA-binding</keyword>
<keyword evidence="3" id="KW-0804">Transcription</keyword>
<dbReference type="EMBL" id="BAABHS010000037">
    <property type="protein sequence ID" value="GAA4989466.1"/>
    <property type="molecule type" value="Genomic_DNA"/>
</dbReference>
<dbReference type="PRINTS" id="PR00455">
    <property type="entry name" value="HTHTETR"/>
</dbReference>
<protein>
    <recommendedName>
        <fullName evidence="5">HTH tetR-type domain-containing protein</fullName>
    </recommendedName>
</protein>
<dbReference type="Proteomes" id="UP001500466">
    <property type="component" value="Unassembled WGS sequence"/>
</dbReference>
<gene>
    <name evidence="6" type="ORF">GCM10023205_70740</name>
</gene>
<dbReference type="InterPro" id="IPR009057">
    <property type="entry name" value="Homeodomain-like_sf"/>
</dbReference>
<evidence type="ECO:0000256" key="3">
    <source>
        <dbReference type="ARBA" id="ARBA00023163"/>
    </source>
</evidence>
<name>A0ABP9I6M3_9ACTN</name>
<reference evidence="7" key="1">
    <citation type="journal article" date="2019" name="Int. J. Syst. Evol. Microbiol.">
        <title>The Global Catalogue of Microorganisms (GCM) 10K type strain sequencing project: providing services to taxonomists for standard genome sequencing and annotation.</title>
        <authorList>
            <consortium name="The Broad Institute Genomics Platform"/>
            <consortium name="The Broad Institute Genome Sequencing Center for Infectious Disease"/>
            <person name="Wu L."/>
            <person name="Ma J."/>
        </authorList>
    </citation>
    <scope>NUCLEOTIDE SEQUENCE [LARGE SCALE GENOMIC DNA]</scope>
    <source>
        <strain evidence="7">JCM 17986</strain>
    </source>
</reference>
<evidence type="ECO:0000256" key="4">
    <source>
        <dbReference type="PROSITE-ProRule" id="PRU00335"/>
    </source>
</evidence>
<sequence length="252" mass="28020">MARPPFVGTDCATQWQKPISGIRSFGYTGGTMTATEADRTAPQPSLRERKKLRTREALIGTALDLFTERGFEGATLDDLCNAVEVSKRTFFRTFASKEDVVMAPTQDMWTAFTEELETRPVTGGGTLLAFLQDSLLAAVDRMTDEAWPRRVRLSRRLAAKNPSMDAHGLQFCDHTIRTSLATLRRRLTIEDPNDPRPRLALDLLAAANHWALERWVELPGEPDRDTFTAQLRTAFAAIPQSVTVTATPRATG</sequence>